<dbReference type="NCBIfam" id="TIGR00536">
    <property type="entry name" value="hemK_fam"/>
    <property type="match status" value="1"/>
</dbReference>
<proteinExistence type="inferred from homology"/>
<dbReference type="STRING" id="686340.Metal_0975"/>
<organism evidence="6 7">
    <name type="scientific">Methylomicrobium album BG8</name>
    <dbReference type="NCBI Taxonomy" id="686340"/>
    <lineage>
        <taxon>Bacteria</taxon>
        <taxon>Pseudomonadati</taxon>
        <taxon>Pseudomonadota</taxon>
        <taxon>Gammaproteobacteria</taxon>
        <taxon>Methylococcales</taxon>
        <taxon>Methylococcaceae</taxon>
        <taxon>Methylomicrobium</taxon>
    </lineage>
</organism>
<dbReference type="GO" id="GO:0032259">
    <property type="term" value="P:methylation"/>
    <property type="evidence" value="ECO:0007669"/>
    <property type="project" value="UniProtKB-KW"/>
</dbReference>
<accession>H8GGJ8</accession>
<dbReference type="HAMAP" id="MF_02125">
    <property type="entry name" value="L3_methyltr_PrmB"/>
    <property type="match status" value="1"/>
</dbReference>
<evidence type="ECO:0000256" key="4">
    <source>
        <dbReference type="HAMAP-Rule" id="MF_02125"/>
    </source>
</evidence>
<dbReference type="SUPFAM" id="SSF53335">
    <property type="entry name" value="S-adenosyl-L-methionine-dependent methyltransferases"/>
    <property type="match status" value="1"/>
</dbReference>
<dbReference type="InterPro" id="IPR029063">
    <property type="entry name" value="SAM-dependent_MTases_sf"/>
</dbReference>
<keyword evidence="6" id="KW-0687">Ribonucleoprotein</keyword>
<dbReference type="Pfam" id="PF05175">
    <property type="entry name" value="MTS"/>
    <property type="match status" value="1"/>
</dbReference>
<dbReference type="Proteomes" id="UP000005090">
    <property type="component" value="Chromosome"/>
</dbReference>
<dbReference type="InterPro" id="IPR017127">
    <property type="entry name" value="Ribosome_uL3_MTase"/>
</dbReference>
<dbReference type="GO" id="GO:0003676">
    <property type="term" value="F:nucleic acid binding"/>
    <property type="evidence" value="ECO:0007669"/>
    <property type="project" value="InterPro"/>
</dbReference>
<dbReference type="EC" id="2.1.1.298" evidence="4"/>
<dbReference type="InterPro" id="IPR002052">
    <property type="entry name" value="DNA_methylase_N6_adenine_CS"/>
</dbReference>
<keyword evidence="3 4" id="KW-0949">S-adenosyl-L-methionine</keyword>
<dbReference type="InterPro" id="IPR004556">
    <property type="entry name" value="HemK-like"/>
</dbReference>
<evidence type="ECO:0000256" key="1">
    <source>
        <dbReference type="ARBA" id="ARBA00022603"/>
    </source>
</evidence>
<dbReference type="EMBL" id="CM001475">
    <property type="protein sequence ID" value="EIC28794.1"/>
    <property type="molecule type" value="Genomic_DNA"/>
</dbReference>
<dbReference type="GO" id="GO:0005829">
    <property type="term" value="C:cytosol"/>
    <property type="evidence" value="ECO:0007669"/>
    <property type="project" value="TreeGrafter"/>
</dbReference>
<dbReference type="PANTHER" id="PTHR47806">
    <property type="entry name" value="50S RIBOSOMAL PROTEIN L3 GLUTAMINE METHYLTRANSFERASE"/>
    <property type="match status" value="1"/>
</dbReference>
<keyword evidence="1 4" id="KW-0489">Methyltransferase</keyword>
<feature type="domain" description="Methyltransferase small" evidence="5">
    <location>
        <begin position="130"/>
        <end position="212"/>
    </location>
</feature>
<evidence type="ECO:0000256" key="3">
    <source>
        <dbReference type="ARBA" id="ARBA00022691"/>
    </source>
</evidence>
<dbReference type="HOGENOM" id="CLU_018398_5_1_6"/>
<keyword evidence="6" id="KW-0689">Ribosomal protein</keyword>
<name>H8GGJ8_METAL</name>
<sequence length="310" mass="34341">MQSISTEVIDTLTTIRDYIRWAASRFTEAQVYFGHGSLTAIDEAAGLVLHTLHLPYNVSPFYLEAVLIRPERQAVIDIVERRVNERKPAAYLTHEAVFAGLPFYVDERVLVPRSPIAELIEQRFAPWVDEDNVDRILDLCTGSGCIAIACAYAFPTAAVDAVDLSPEALAVAGINVAKHQSEDSVALYRSDLFESLPGHRYDIIVSNPPYVAVAEWENLPPEYHAEPEMGFTGGKTGLDIVLRILAQAKGFLSEQGILVVEVGSSAQTLQDRFPDIPFYWLDFERGGDGVFLLTGEQLALYHDQFIAALD</sequence>
<protein>
    <recommendedName>
        <fullName evidence="4">Ribosomal protein uL3 glutamine methyltransferase</fullName>
        <shortName evidence="4">uL3 MTase</shortName>
        <ecNumber evidence="4">2.1.1.298</ecNumber>
    </recommendedName>
    <alternativeName>
        <fullName evidence="4">N5-glutamine methyltransferase PrmB</fullName>
    </alternativeName>
</protein>
<dbReference type="CDD" id="cd02440">
    <property type="entry name" value="AdoMet_MTases"/>
    <property type="match status" value="1"/>
</dbReference>
<keyword evidence="7" id="KW-1185">Reference proteome</keyword>
<dbReference type="eggNOG" id="COG2890">
    <property type="taxonomic scope" value="Bacteria"/>
</dbReference>
<dbReference type="PANTHER" id="PTHR47806:SF1">
    <property type="entry name" value="RIBOSOMAL PROTEIN UL3 GLUTAMINE METHYLTRANSFERASE"/>
    <property type="match status" value="1"/>
</dbReference>
<evidence type="ECO:0000313" key="7">
    <source>
        <dbReference type="Proteomes" id="UP000005090"/>
    </source>
</evidence>
<comment type="catalytic activity">
    <reaction evidence="4">
        <text>L-glutaminyl-[ribosomal protein uL3] + S-adenosyl-L-methionine = N(5)-methyl-L-glutaminyl-[ribosomal protein uL3] + S-adenosyl-L-homocysteine + H(+)</text>
        <dbReference type="Rhea" id="RHEA:45020"/>
        <dbReference type="Rhea" id="RHEA-COMP:11063"/>
        <dbReference type="Rhea" id="RHEA-COMP:11064"/>
        <dbReference type="ChEBI" id="CHEBI:15378"/>
        <dbReference type="ChEBI" id="CHEBI:30011"/>
        <dbReference type="ChEBI" id="CHEBI:57856"/>
        <dbReference type="ChEBI" id="CHEBI:59789"/>
        <dbReference type="ChEBI" id="CHEBI:61891"/>
        <dbReference type="EC" id="2.1.1.298"/>
    </reaction>
</comment>
<dbReference type="Gene3D" id="3.40.50.150">
    <property type="entry name" value="Vaccinia Virus protein VP39"/>
    <property type="match status" value="1"/>
</dbReference>
<dbReference type="FunFam" id="3.40.50.150:FF:000042">
    <property type="entry name" value="50S ribosomal protein L3 glutamine methyltransferase"/>
    <property type="match status" value="1"/>
</dbReference>
<comment type="function">
    <text evidence="4">Methylates ribosomal protein uL3 on a specific glutamine residue.</text>
</comment>
<dbReference type="AlphaFoldDB" id="H8GGJ8"/>
<evidence type="ECO:0000256" key="2">
    <source>
        <dbReference type="ARBA" id="ARBA00022679"/>
    </source>
</evidence>
<evidence type="ECO:0000259" key="5">
    <source>
        <dbReference type="Pfam" id="PF05175"/>
    </source>
</evidence>
<comment type="similarity">
    <text evidence="4">Belongs to the protein N5-glutamine methyltransferase family. PrmB subfamily.</text>
</comment>
<dbReference type="PROSITE" id="PS00092">
    <property type="entry name" value="N6_MTASE"/>
    <property type="match status" value="1"/>
</dbReference>
<evidence type="ECO:0000313" key="6">
    <source>
        <dbReference type="EMBL" id="EIC28794.1"/>
    </source>
</evidence>
<dbReference type="GO" id="GO:0036009">
    <property type="term" value="F:protein-glutamine N-methyltransferase activity"/>
    <property type="evidence" value="ECO:0007669"/>
    <property type="project" value="UniProtKB-UniRule"/>
</dbReference>
<reference evidence="6 7" key="1">
    <citation type="journal article" date="2013" name="Genome Announc.">
        <title>Genome Sequence of the Obligate Gammaproteobacterial Methanotroph Methylomicrobium album Strain BG8.</title>
        <authorList>
            <person name="Kits K.D."/>
            <person name="Kalyuzhnaya M.G."/>
            <person name="Klotz M.G."/>
            <person name="Jetten M.S."/>
            <person name="Op den Camp H.J."/>
            <person name="Vuilleumier S."/>
            <person name="Bringel F."/>
            <person name="Dispirito A.A."/>
            <person name="Murrell J.C."/>
            <person name="Bruce D."/>
            <person name="Cheng J.F."/>
            <person name="Copeland A."/>
            <person name="Goodwin L."/>
            <person name="Hauser L."/>
            <person name="Lajus A."/>
            <person name="Land M.L."/>
            <person name="Lapidus A."/>
            <person name="Lucas S."/>
            <person name="Medigue C."/>
            <person name="Pitluck S."/>
            <person name="Woyke T."/>
            <person name="Zeytun A."/>
            <person name="Stein L.Y."/>
        </authorList>
    </citation>
    <scope>NUCLEOTIDE SEQUENCE [LARGE SCALE GENOMIC DNA]</scope>
    <source>
        <strain evidence="6 7">BG8</strain>
    </source>
</reference>
<dbReference type="InterPro" id="IPR007848">
    <property type="entry name" value="Small_mtfrase_dom"/>
</dbReference>
<dbReference type="NCBIfam" id="TIGR03533">
    <property type="entry name" value="L3_gln_methyl"/>
    <property type="match status" value="1"/>
</dbReference>
<dbReference type="PIRSF" id="PIRSF037167">
    <property type="entry name" value="Mtase_YfcB_prd"/>
    <property type="match status" value="1"/>
</dbReference>
<dbReference type="RefSeq" id="WP_005370140.1">
    <property type="nucleotide sequence ID" value="NZ_CM001475.1"/>
</dbReference>
<dbReference type="GO" id="GO:0005840">
    <property type="term" value="C:ribosome"/>
    <property type="evidence" value="ECO:0007669"/>
    <property type="project" value="UniProtKB-KW"/>
</dbReference>
<keyword evidence="2 4" id="KW-0808">Transferase</keyword>
<gene>
    <name evidence="4" type="primary">prmB</name>
    <name evidence="6" type="ORF">Metal_0975</name>
</gene>